<evidence type="ECO:0000259" key="5">
    <source>
        <dbReference type="SMART" id="SM00829"/>
    </source>
</evidence>
<dbReference type="SUPFAM" id="SSF51735">
    <property type="entry name" value="NAD(P)-binding Rossmann-fold domains"/>
    <property type="match status" value="1"/>
</dbReference>
<dbReference type="GO" id="GO:0016651">
    <property type="term" value="F:oxidoreductase activity, acting on NAD(P)H"/>
    <property type="evidence" value="ECO:0007669"/>
    <property type="project" value="InterPro"/>
</dbReference>
<keyword evidence="2" id="KW-0547">Nucleotide-binding</keyword>
<dbReference type="GO" id="GO:0000166">
    <property type="term" value="F:nucleotide binding"/>
    <property type="evidence" value="ECO:0007669"/>
    <property type="project" value="UniProtKB-KW"/>
</dbReference>
<keyword evidence="3" id="KW-0521">NADP</keyword>
<keyword evidence="7" id="KW-1185">Reference proteome</keyword>
<feature type="domain" description="Enoyl reductase (ER)" evidence="5">
    <location>
        <begin position="15"/>
        <end position="370"/>
    </location>
</feature>
<evidence type="ECO:0000256" key="2">
    <source>
        <dbReference type="ARBA" id="ARBA00022741"/>
    </source>
</evidence>
<dbReference type="PANTHER" id="PTHR45348">
    <property type="entry name" value="HYPOTHETICAL OXIDOREDUCTASE (EUROFUNG)"/>
    <property type="match status" value="1"/>
</dbReference>
<sequence length="382" mass="40745">MTTQRALIQSDSSTGPDDLPIIVNSAAALPELHSDYHVIIRVLAVALNPIDYKNITHFPSPGQGVGSDFCGTVEKQGDSVYSTGLGLGTRVCGAVFPYNQRGDADQTPQSTDYGAFSEWIVADARTLLRVPEEWTDLQGAALGGVGWATVAMAMSDESALALAGVPSKPSDQKEPILVYGGATATGTMACQMLNLSGYVPIAMTSTHSASLATEYGAAGTAAYTSPSCSETVKKLAKVPIRHAIDCITSPTSVAACFAAMARTGGRYACLEALDDSWRTRKLIRVKEVMGYEALGQSTQLGTGLSAYSREANQVLFNQGQLWKTELQTLLDAGSIKPHPIRELSGFWDKCILEGLEMLRKGEVRGQKLVVRLSDKMTEPSTK</sequence>
<dbReference type="InterPro" id="IPR013154">
    <property type="entry name" value="ADH-like_N"/>
</dbReference>
<dbReference type="InterPro" id="IPR036291">
    <property type="entry name" value="NAD(P)-bd_dom_sf"/>
</dbReference>
<evidence type="ECO:0000256" key="1">
    <source>
        <dbReference type="ARBA" id="ARBA00008072"/>
    </source>
</evidence>
<dbReference type="EMBL" id="JAGPNK010000004">
    <property type="protein sequence ID" value="KAH7322418.1"/>
    <property type="molecule type" value="Genomic_DNA"/>
</dbReference>
<dbReference type="Proteomes" id="UP000813444">
    <property type="component" value="Unassembled WGS sequence"/>
</dbReference>
<evidence type="ECO:0000256" key="3">
    <source>
        <dbReference type="ARBA" id="ARBA00022857"/>
    </source>
</evidence>
<dbReference type="Pfam" id="PF08240">
    <property type="entry name" value="ADH_N"/>
    <property type="match status" value="1"/>
</dbReference>
<comment type="similarity">
    <text evidence="1">Belongs to the zinc-containing alcohol dehydrogenase family.</text>
</comment>
<dbReference type="InterPro" id="IPR047122">
    <property type="entry name" value="Trans-enoyl_RdTase-like"/>
</dbReference>
<evidence type="ECO:0000313" key="7">
    <source>
        <dbReference type="Proteomes" id="UP000813444"/>
    </source>
</evidence>
<dbReference type="InterPro" id="IPR020843">
    <property type="entry name" value="ER"/>
</dbReference>
<keyword evidence="4" id="KW-0560">Oxidoreductase</keyword>
<protein>
    <submittedName>
        <fullName evidence="6">Zinc binding dehydrogenase</fullName>
    </submittedName>
</protein>
<evidence type="ECO:0000256" key="4">
    <source>
        <dbReference type="ARBA" id="ARBA00023002"/>
    </source>
</evidence>
<proteinExistence type="inferred from homology"/>
<organism evidence="6 7">
    <name type="scientific">Stachybotrys elegans</name>
    <dbReference type="NCBI Taxonomy" id="80388"/>
    <lineage>
        <taxon>Eukaryota</taxon>
        <taxon>Fungi</taxon>
        <taxon>Dikarya</taxon>
        <taxon>Ascomycota</taxon>
        <taxon>Pezizomycotina</taxon>
        <taxon>Sordariomycetes</taxon>
        <taxon>Hypocreomycetidae</taxon>
        <taxon>Hypocreales</taxon>
        <taxon>Stachybotryaceae</taxon>
        <taxon>Stachybotrys</taxon>
    </lineage>
</organism>
<dbReference type="PANTHER" id="PTHR45348:SF1">
    <property type="entry name" value="TRANS-ENOYL REDUCTASE STHE"/>
    <property type="match status" value="1"/>
</dbReference>
<comment type="caution">
    <text evidence="6">The sequence shown here is derived from an EMBL/GenBank/DDBJ whole genome shotgun (WGS) entry which is preliminary data.</text>
</comment>
<dbReference type="SMART" id="SM00829">
    <property type="entry name" value="PKS_ER"/>
    <property type="match status" value="1"/>
</dbReference>
<gene>
    <name evidence="6" type="ORF">B0I35DRAFT_467696</name>
</gene>
<dbReference type="OrthoDB" id="48317at2759"/>
<dbReference type="SUPFAM" id="SSF50129">
    <property type="entry name" value="GroES-like"/>
    <property type="match status" value="1"/>
</dbReference>
<dbReference type="Gene3D" id="3.40.50.720">
    <property type="entry name" value="NAD(P)-binding Rossmann-like Domain"/>
    <property type="match status" value="1"/>
</dbReference>
<evidence type="ECO:0000313" key="6">
    <source>
        <dbReference type="EMBL" id="KAH7322418.1"/>
    </source>
</evidence>
<dbReference type="AlphaFoldDB" id="A0A8K0ST25"/>
<dbReference type="Gene3D" id="3.90.180.10">
    <property type="entry name" value="Medium-chain alcohol dehydrogenases, catalytic domain"/>
    <property type="match status" value="1"/>
</dbReference>
<accession>A0A8K0ST25</accession>
<dbReference type="CDD" id="cd08249">
    <property type="entry name" value="enoyl_reductase_like"/>
    <property type="match status" value="1"/>
</dbReference>
<reference evidence="6" key="1">
    <citation type="journal article" date="2021" name="Nat. Commun.">
        <title>Genetic determinants of endophytism in the Arabidopsis root mycobiome.</title>
        <authorList>
            <person name="Mesny F."/>
            <person name="Miyauchi S."/>
            <person name="Thiergart T."/>
            <person name="Pickel B."/>
            <person name="Atanasova L."/>
            <person name="Karlsson M."/>
            <person name="Huettel B."/>
            <person name="Barry K.W."/>
            <person name="Haridas S."/>
            <person name="Chen C."/>
            <person name="Bauer D."/>
            <person name="Andreopoulos W."/>
            <person name="Pangilinan J."/>
            <person name="LaButti K."/>
            <person name="Riley R."/>
            <person name="Lipzen A."/>
            <person name="Clum A."/>
            <person name="Drula E."/>
            <person name="Henrissat B."/>
            <person name="Kohler A."/>
            <person name="Grigoriev I.V."/>
            <person name="Martin F.M."/>
            <person name="Hacquard S."/>
        </authorList>
    </citation>
    <scope>NUCLEOTIDE SEQUENCE</scope>
    <source>
        <strain evidence="6">MPI-CAGE-CH-0235</strain>
    </source>
</reference>
<name>A0A8K0ST25_9HYPO</name>
<dbReference type="InterPro" id="IPR011032">
    <property type="entry name" value="GroES-like_sf"/>
</dbReference>